<organism evidence="1 2">
    <name type="scientific">Cephalotrichum gorgonifer</name>
    <dbReference type="NCBI Taxonomy" id="2041049"/>
    <lineage>
        <taxon>Eukaryota</taxon>
        <taxon>Fungi</taxon>
        <taxon>Dikarya</taxon>
        <taxon>Ascomycota</taxon>
        <taxon>Pezizomycotina</taxon>
        <taxon>Sordariomycetes</taxon>
        <taxon>Hypocreomycetidae</taxon>
        <taxon>Microascales</taxon>
        <taxon>Microascaceae</taxon>
        <taxon>Cephalotrichum</taxon>
    </lineage>
</organism>
<name>A0AAE8MWH9_9PEZI</name>
<dbReference type="EMBL" id="ONZQ02000005">
    <property type="protein sequence ID" value="SPO01609.1"/>
    <property type="molecule type" value="Genomic_DNA"/>
</dbReference>
<protein>
    <submittedName>
        <fullName evidence="1">Uncharacterized protein</fullName>
    </submittedName>
</protein>
<proteinExistence type="predicted"/>
<sequence length="99" mass="10463">MLKAAQPLMGRGMESGLKALRGEANRHTGSTLIGSGVKYSSGSVLVQAPTPNFIQMLVVLTVRRTLLAHLFRARDKLAIDSLATLAALGNSSSGRDSQK</sequence>
<evidence type="ECO:0000313" key="2">
    <source>
        <dbReference type="Proteomes" id="UP001187682"/>
    </source>
</evidence>
<comment type="caution">
    <text evidence="1">The sequence shown here is derived from an EMBL/GenBank/DDBJ whole genome shotgun (WGS) entry which is preliminary data.</text>
</comment>
<reference evidence="1" key="1">
    <citation type="submission" date="2018-03" db="EMBL/GenBank/DDBJ databases">
        <authorList>
            <person name="Guldener U."/>
        </authorList>
    </citation>
    <scope>NUCLEOTIDE SEQUENCE</scope>
</reference>
<evidence type="ECO:0000313" key="1">
    <source>
        <dbReference type="EMBL" id="SPO01609.1"/>
    </source>
</evidence>
<dbReference type="AlphaFoldDB" id="A0AAE8MWH9"/>
<gene>
    <name evidence="1" type="ORF">DNG_04282</name>
</gene>
<keyword evidence="2" id="KW-1185">Reference proteome</keyword>
<dbReference type="Proteomes" id="UP001187682">
    <property type="component" value="Unassembled WGS sequence"/>
</dbReference>
<accession>A0AAE8MWH9</accession>